<dbReference type="SUPFAM" id="SSF103473">
    <property type="entry name" value="MFS general substrate transporter"/>
    <property type="match status" value="1"/>
</dbReference>
<dbReference type="InterPro" id="IPR016161">
    <property type="entry name" value="Ald_DH/histidinol_DH"/>
</dbReference>
<dbReference type="RefSeq" id="WP_017982824.1">
    <property type="nucleotide sequence ID" value="NZ_AQUL01000001.1"/>
</dbReference>
<dbReference type="InterPro" id="IPR036259">
    <property type="entry name" value="MFS_trans_sf"/>
</dbReference>
<keyword evidence="4" id="KW-0560">Oxidoreductase</keyword>
<dbReference type="HOGENOM" id="CLU_881769_0_0_11"/>
<dbReference type="InterPro" id="IPR010061">
    <property type="entry name" value="MeMal-semiAld_DH"/>
</dbReference>
<evidence type="ECO:0000313" key="8">
    <source>
        <dbReference type="EMBL" id="AIJ23986.1"/>
    </source>
</evidence>
<keyword evidence="3 6" id="KW-1133">Transmembrane helix</keyword>
<organism evidence="8 9">
    <name type="scientific">Amycolatopsis methanolica 239</name>
    <dbReference type="NCBI Taxonomy" id="1068978"/>
    <lineage>
        <taxon>Bacteria</taxon>
        <taxon>Bacillati</taxon>
        <taxon>Actinomycetota</taxon>
        <taxon>Actinomycetes</taxon>
        <taxon>Pseudonocardiales</taxon>
        <taxon>Pseudonocardiaceae</taxon>
        <taxon>Amycolatopsis</taxon>
        <taxon>Amycolatopsis methanolica group</taxon>
    </lineage>
</organism>
<dbReference type="PANTHER" id="PTHR43866">
    <property type="entry name" value="MALONATE-SEMIALDEHYDE DEHYDROGENASE"/>
    <property type="match status" value="1"/>
</dbReference>
<feature type="domain" description="Aldehyde dehydrogenase" evidence="7">
    <location>
        <begin position="2"/>
        <end position="208"/>
    </location>
</feature>
<dbReference type="eggNOG" id="COG1012">
    <property type="taxonomic scope" value="Bacteria"/>
</dbReference>
<evidence type="ECO:0000256" key="6">
    <source>
        <dbReference type="SAM" id="Phobius"/>
    </source>
</evidence>
<dbReference type="AlphaFoldDB" id="A0A076MYA7"/>
<dbReference type="Pfam" id="PF00171">
    <property type="entry name" value="Aldedh"/>
    <property type="match status" value="1"/>
</dbReference>
<dbReference type="InterPro" id="IPR005828">
    <property type="entry name" value="MFS_sugar_transport-like"/>
</dbReference>
<accession>A0A076MYA7</accession>
<dbReference type="GO" id="GO:0022857">
    <property type="term" value="F:transmembrane transporter activity"/>
    <property type="evidence" value="ECO:0007669"/>
    <property type="project" value="InterPro"/>
</dbReference>
<gene>
    <name evidence="8" type="ORF">AMETH_3894</name>
</gene>
<dbReference type="Gene3D" id="3.40.605.10">
    <property type="entry name" value="Aldehyde Dehydrogenase, Chain A, domain 1"/>
    <property type="match status" value="1"/>
</dbReference>
<reference evidence="8 9" key="1">
    <citation type="submission" date="2014-07" db="EMBL/GenBank/DDBJ databases">
        <title>Whole Genome Sequence of the Amycolatopsis methanolica 239.</title>
        <authorList>
            <person name="Tang B."/>
        </authorList>
    </citation>
    <scope>NUCLEOTIDE SEQUENCE [LARGE SCALE GENOMIC DNA]</scope>
    <source>
        <strain evidence="8 9">239</strain>
    </source>
</reference>
<evidence type="ECO:0000259" key="7">
    <source>
        <dbReference type="Pfam" id="PF00171"/>
    </source>
</evidence>
<dbReference type="GO" id="GO:0016020">
    <property type="term" value="C:membrane"/>
    <property type="evidence" value="ECO:0007669"/>
    <property type="project" value="UniProtKB-SubCell"/>
</dbReference>
<dbReference type="KEGG" id="amq:AMETH_3894"/>
<dbReference type="PATRIC" id="fig|1068978.7.peg.4171"/>
<feature type="transmembrane region" description="Helical" evidence="6">
    <location>
        <begin position="249"/>
        <end position="278"/>
    </location>
</feature>
<evidence type="ECO:0000313" key="9">
    <source>
        <dbReference type="Proteomes" id="UP000062973"/>
    </source>
</evidence>
<keyword evidence="5 6" id="KW-0472">Membrane</keyword>
<protein>
    <submittedName>
        <fullName evidence="8">Methylmalonate-semialdehyde dehydrogenase</fullName>
    </submittedName>
</protein>
<dbReference type="EMBL" id="CP009110">
    <property type="protein sequence ID" value="AIJ23986.1"/>
    <property type="molecule type" value="Genomic_DNA"/>
</dbReference>
<dbReference type="GO" id="GO:0006574">
    <property type="term" value="P:L-valine catabolic process"/>
    <property type="evidence" value="ECO:0007669"/>
    <property type="project" value="TreeGrafter"/>
</dbReference>
<evidence type="ECO:0000256" key="1">
    <source>
        <dbReference type="ARBA" id="ARBA00004370"/>
    </source>
</evidence>
<evidence type="ECO:0000256" key="2">
    <source>
        <dbReference type="ARBA" id="ARBA00022692"/>
    </source>
</evidence>
<dbReference type="InterPro" id="IPR016162">
    <property type="entry name" value="Ald_DH_N"/>
</dbReference>
<dbReference type="PANTHER" id="PTHR43866:SF4">
    <property type="entry name" value="MALONATE-SEMIALDEHYDE DEHYDROGENASE"/>
    <property type="match status" value="1"/>
</dbReference>
<dbReference type="GO" id="GO:0004491">
    <property type="term" value="F:methylmalonate-semialdehyde dehydrogenase (acylating, NAD) activity"/>
    <property type="evidence" value="ECO:0007669"/>
    <property type="project" value="InterPro"/>
</dbReference>
<evidence type="ECO:0000256" key="3">
    <source>
        <dbReference type="ARBA" id="ARBA00022989"/>
    </source>
</evidence>
<dbReference type="STRING" id="1068978.AMETH_3894"/>
<evidence type="ECO:0000256" key="4">
    <source>
        <dbReference type="ARBA" id="ARBA00023002"/>
    </source>
</evidence>
<dbReference type="GO" id="GO:0006210">
    <property type="term" value="P:thymine catabolic process"/>
    <property type="evidence" value="ECO:0007669"/>
    <property type="project" value="TreeGrafter"/>
</dbReference>
<name>A0A076MYA7_AMYME</name>
<keyword evidence="2 6" id="KW-0812">Transmembrane</keyword>
<dbReference type="InterPro" id="IPR015590">
    <property type="entry name" value="Aldehyde_DH_dom"/>
</dbReference>
<proteinExistence type="predicted"/>
<comment type="subcellular location">
    <subcellularLocation>
        <location evidence="1">Membrane</location>
    </subcellularLocation>
</comment>
<dbReference type="Proteomes" id="UP000062973">
    <property type="component" value="Chromosome"/>
</dbReference>
<keyword evidence="9" id="KW-1185">Reference proteome</keyword>
<sequence length="315" mass="32628">MTNPATGAITGHVALAGVPDARHVIGAATAAFPRWRETSLTKRTAILFRFGELLNERKEELAAIITTEHGKVRSDALGEISRGQEVIEFACGIAHLLKGGLSENASTSVDVSSLRQRLGPVAIISPFNFPAMVPMWFFPIAIAAGNTVVLKPSEKDPSASLWLAKLWAEAGLPDGVFNVLQGGKDAVDELLTNPDVKAVSFVGSTPIALTCISGIVFPYCSEVYPTAIRATGAGLASTAGNAGGLTAPVVIGLAFGSIGFVGVFAVMAALLAVGALVIRLFGPRVTGKTLEQVFADETARTARTATPSTLEGSAS</sequence>
<dbReference type="Pfam" id="PF00083">
    <property type="entry name" value="Sugar_tr"/>
    <property type="match status" value="1"/>
</dbReference>
<evidence type="ECO:0000256" key="5">
    <source>
        <dbReference type="ARBA" id="ARBA00023136"/>
    </source>
</evidence>
<dbReference type="SUPFAM" id="SSF53720">
    <property type="entry name" value="ALDH-like"/>
    <property type="match status" value="1"/>
</dbReference>